<name>D6ZAY6_SEGRD</name>
<gene>
    <name evidence="1" type="ordered locus">Srot_0258</name>
</gene>
<evidence type="ECO:0000313" key="2">
    <source>
        <dbReference type="Proteomes" id="UP000002247"/>
    </source>
</evidence>
<dbReference type="AlphaFoldDB" id="D6ZAY6"/>
<dbReference type="RefSeq" id="WP_013137201.1">
    <property type="nucleotide sequence ID" value="NC_014168.1"/>
</dbReference>
<dbReference type="STRING" id="640132.Srot_0258"/>
<reference evidence="1 2" key="1">
    <citation type="journal article" date="2010" name="Stand. Genomic Sci.">
        <title>Complete genome sequence of Segniliparus rotundus type strain (CDC 1076).</title>
        <authorList>
            <person name="Sikorski J."/>
            <person name="Lapidus A."/>
            <person name="Copeland A."/>
            <person name="Misra M."/>
            <person name="Glavina Del Rio T."/>
            <person name="Nolan M."/>
            <person name="Lucas S."/>
            <person name="Chen F."/>
            <person name="Tice H."/>
            <person name="Cheng J.F."/>
            <person name="Jando M."/>
            <person name="Schneider S."/>
            <person name="Bruce D."/>
            <person name="Goodwin L."/>
            <person name="Pitluck S."/>
            <person name="Liolios K."/>
            <person name="Mikhailova N."/>
            <person name="Pati A."/>
            <person name="Ivanova N."/>
            <person name="Mavromatis K."/>
            <person name="Chen A."/>
            <person name="Palaniappan K."/>
            <person name="Chertkov O."/>
            <person name="Land M."/>
            <person name="Hauser L."/>
            <person name="Chang Y.J."/>
            <person name="Jeffries C.D."/>
            <person name="Brettin T."/>
            <person name="Detter J.C."/>
            <person name="Han C."/>
            <person name="Rohde M."/>
            <person name="Goker M."/>
            <person name="Bristow J."/>
            <person name="Eisen J.A."/>
            <person name="Markowitz V."/>
            <person name="Hugenholtz P."/>
            <person name="Kyrpides N.C."/>
            <person name="Klenk H.P."/>
        </authorList>
    </citation>
    <scope>NUCLEOTIDE SEQUENCE [LARGE SCALE GENOMIC DNA]</scope>
    <source>
        <strain evidence="2">ATCC BAA-972 / CDC 1076 / CIP 108378 / DSM 44985 / JCM 13578</strain>
    </source>
</reference>
<protein>
    <submittedName>
        <fullName evidence="1">Uncharacterized protein</fullName>
    </submittedName>
</protein>
<accession>D6ZAY6</accession>
<dbReference type="EMBL" id="CP001958">
    <property type="protein sequence ID" value="ADG96745.1"/>
    <property type="molecule type" value="Genomic_DNA"/>
</dbReference>
<evidence type="ECO:0000313" key="1">
    <source>
        <dbReference type="EMBL" id="ADG96745.1"/>
    </source>
</evidence>
<keyword evidence="2" id="KW-1185">Reference proteome</keyword>
<proteinExistence type="predicted"/>
<dbReference type="KEGG" id="srt:Srot_0258"/>
<sequence length="104" mass="11232">MRVNIDGMKTDANRVEDVGRQIVATGNKMKNENADSSAYGWIGDIFEAGLRILEVAAGEGLAGLGNTVVTTGGHLREAAKIFEEQEHHNTQSLANVGDQVKYNF</sequence>
<dbReference type="Proteomes" id="UP000002247">
    <property type="component" value="Chromosome"/>
</dbReference>
<organism evidence="1 2">
    <name type="scientific">Segniliparus rotundus (strain ATCC BAA-972 / CDC 1076 / CIP 108378 / DSM 44985 / JCM 13578)</name>
    <dbReference type="NCBI Taxonomy" id="640132"/>
    <lineage>
        <taxon>Bacteria</taxon>
        <taxon>Bacillati</taxon>
        <taxon>Actinomycetota</taxon>
        <taxon>Actinomycetes</taxon>
        <taxon>Mycobacteriales</taxon>
        <taxon>Segniliparaceae</taxon>
        <taxon>Segniliparus</taxon>
    </lineage>
</organism>
<dbReference type="HOGENOM" id="CLU_2248246_0_0_11"/>